<evidence type="ECO:0000313" key="1">
    <source>
        <dbReference type="EMBL" id="EDS34323.1"/>
    </source>
</evidence>
<dbReference type="EnsemblMetazoa" id="CPIJ010508-RA">
    <property type="protein sequence ID" value="CPIJ010508-PA"/>
    <property type="gene ID" value="CPIJ010508"/>
</dbReference>
<evidence type="ECO:0000313" key="2">
    <source>
        <dbReference type="EnsemblMetazoa" id="CPIJ010508-PA"/>
    </source>
</evidence>
<gene>
    <name evidence="2" type="primary">6042864</name>
    <name evidence="1" type="ORF">CpipJ_CPIJ010508</name>
</gene>
<name>B0WT99_CULQU</name>
<evidence type="ECO:0000313" key="3">
    <source>
        <dbReference type="Proteomes" id="UP000002320"/>
    </source>
</evidence>
<dbReference type="PANTHER" id="PTHR10773:SF19">
    <property type="match status" value="1"/>
</dbReference>
<dbReference type="Proteomes" id="UP000002320">
    <property type="component" value="Unassembled WGS sequence"/>
</dbReference>
<dbReference type="VEuPathDB" id="VectorBase:CPIJ010508"/>
<dbReference type="HOGENOM" id="CLU_011458_2_1_1"/>
<dbReference type="eggNOG" id="ENOG502S2FM">
    <property type="taxonomic scope" value="Eukaryota"/>
</dbReference>
<dbReference type="KEGG" id="cqu:CpipJ_CPIJ010508"/>
<reference evidence="1" key="1">
    <citation type="submission" date="2007-03" db="EMBL/GenBank/DDBJ databases">
        <title>Annotation of Culex pipiens quinquefasciatus.</title>
        <authorList>
            <consortium name="The Broad Institute Genome Sequencing Platform"/>
            <person name="Atkinson P.W."/>
            <person name="Hemingway J."/>
            <person name="Christensen B.M."/>
            <person name="Higgs S."/>
            <person name="Kodira C."/>
            <person name="Hannick L."/>
            <person name="Megy K."/>
            <person name="O'Leary S."/>
            <person name="Pearson M."/>
            <person name="Haas B.J."/>
            <person name="Mauceli E."/>
            <person name="Wortman J.R."/>
            <person name="Lee N.H."/>
            <person name="Guigo R."/>
            <person name="Stanke M."/>
            <person name="Alvarado L."/>
            <person name="Amedeo P."/>
            <person name="Antoine C.H."/>
            <person name="Arensburger P."/>
            <person name="Bidwell S.L."/>
            <person name="Crawford M."/>
            <person name="Camaro F."/>
            <person name="Devon K."/>
            <person name="Engels R."/>
            <person name="Hammond M."/>
            <person name="Howarth C."/>
            <person name="Koehrsen M."/>
            <person name="Lawson D."/>
            <person name="Montgomery P."/>
            <person name="Nene V."/>
            <person name="Nusbaum C."/>
            <person name="Puiu D."/>
            <person name="Romero-Severson J."/>
            <person name="Severson D.W."/>
            <person name="Shumway M."/>
            <person name="Sisk P."/>
            <person name="Stolte C."/>
            <person name="Zeng Q."/>
            <person name="Eisenstadt E."/>
            <person name="Fraser-Liggett C."/>
            <person name="Strausberg R."/>
            <person name="Galagan J."/>
            <person name="Birren B."/>
            <person name="Collins F.H."/>
        </authorList>
    </citation>
    <scope>NUCLEOTIDE SEQUENCE [LARGE SCALE GENOMIC DNA]</scope>
    <source>
        <strain evidence="1">JHB</strain>
    </source>
</reference>
<dbReference type="InParanoid" id="B0WT99"/>
<protein>
    <submittedName>
        <fullName evidence="1 2">Uncharacterized protein</fullName>
    </submittedName>
</protein>
<dbReference type="AlphaFoldDB" id="B0WT99"/>
<proteinExistence type="predicted"/>
<dbReference type="EMBL" id="DS232082">
    <property type="protein sequence ID" value="EDS34323.1"/>
    <property type="molecule type" value="Genomic_DNA"/>
</dbReference>
<keyword evidence="3" id="KW-1185">Reference proteome</keyword>
<accession>B0WT99</accession>
<sequence>MFLSTFDVKSKKMRCLMNKKRSESGIVEDDKRALNHNRYTIPTDEVKFINGHILSFPSCTSHYGREKSSKLFLSSDLSIAAMYRLYVAECTKRETPPVHYNSYKAIFKTYNFAFRTLKVDTCGTCDYLAVSIKGCQHEREKLGLVSKQTDHHQLSKFVFDQKTMDIKTSTTDSTVVTISGDLQKNLPTPHLRSGESYYKRQLYTYNFTLFRSSGGTNTSHCFLWNESIAKRGSQEVASCLKIHFDDPHFDDVKHVNYYTDRCAGQNANFVHCMYFTQLIEQRASCGKALTVEHKYMVSGHSHMEVDGVHGAIERAKRKTSLSVEIPRDWAVLISQVPRKVPLAVYEMEQSQFLAFKNLSCRYKRPKLNDQGEPILFQQAMVFKYTTAAPGVVFYKIDPRAEDFQSFTIIRENVDPELPEMPAITDQPIELSQEKLSDLKSLLKYVSEPNKPYYQALLKNLVAPKRGRKRQNVIDDHFEADLDPLEECW</sequence>
<dbReference type="PANTHER" id="PTHR10773">
    <property type="entry name" value="DNA-DIRECTED RNA POLYMERASES I, II, AND III SUBUNIT RPABC2"/>
    <property type="match status" value="1"/>
</dbReference>
<dbReference type="OMA" id="KFINGHI"/>
<reference evidence="2" key="2">
    <citation type="submission" date="2020-05" db="UniProtKB">
        <authorList>
            <consortium name="EnsemblMetazoa"/>
        </authorList>
    </citation>
    <scope>IDENTIFICATION</scope>
    <source>
        <strain evidence="2">JHB</strain>
    </source>
</reference>
<organism>
    <name type="scientific">Culex quinquefasciatus</name>
    <name type="common">Southern house mosquito</name>
    <name type="synonym">Culex pungens</name>
    <dbReference type="NCBI Taxonomy" id="7176"/>
    <lineage>
        <taxon>Eukaryota</taxon>
        <taxon>Metazoa</taxon>
        <taxon>Ecdysozoa</taxon>
        <taxon>Arthropoda</taxon>
        <taxon>Hexapoda</taxon>
        <taxon>Insecta</taxon>
        <taxon>Pterygota</taxon>
        <taxon>Neoptera</taxon>
        <taxon>Endopterygota</taxon>
        <taxon>Diptera</taxon>
        <taxon>Nematocera</taxon>
        <taxon>Culicoidea</taxon>
        <taxon>Culicidae</taxon>
        <taxon>Culicinae</taxon>
        <taxon>Culicini</taxon>
        <taxon>Culex</taxon>
        <taxon>Culex</taxon>
    </lineage>
</organism>